<organism evidence="1 2">
    <name type="scientific">Rhododendron molle</name>
    <name type="common">Chinese azalea</name>
    <name type="synonym">Azalea mollis</name>
    <dbReference type="NCBI Taxonomy" id="49168"/>
    <lineage>
        <taxon>Eukaryota</taxon>
        <taxon>Viridiplantae</taxon>
        <taxon>Streptophyta</taxon>
        <taxon>Embryophyta</taxon>
        <taxon>Tracheophyta</taxon>
        <taxon>Spermatophyta</taxon>
        <taxon>Magnoliopsida</taxon>
        <taxon>eudicotyledons</taxon>
        <taxon>Gunneridae</taxon>
        <taxon>Pentapetalae</taxon>
        <taxon>asterids</taxon>
        <taxon>Ericales</taxon>
        <taxon>Ericaceae</taxon>
        <taxon>Ericoideae</taxon>
        <taxon>Rhodoreae</taxon>
        <taxon>Rhododendron</taxon>
    </lineage>
</organism>
<reference evidence="1" key="1">
    <citation type="submission" date="2022-02" db="EMBL/GenBank/DDBJ databases">
        <title>Plant Genome Project.</title>
        <authorList>
            <person name="Zhang R.-G."/>
        </authorList>
    </citation>
    <scope>NUCLEOTIDE SEQUENCE</scope>
    <source>
        <strain evidence="1">AT1</strain>
    </source>
</reference>
<accession>A0ACC0LP21</accession>
<evidence type="ECO:0000313" key="2">
    <source>
        <dbReference type="Proteomes" id="UP001062846"/>
    </source>
</evidence>
<proteinExistence type="predicted"/>
<keyword evidence="2" id="KW-1185">Reference proteome</keyword>
<gene>
    <name evidence="1" type="ORF">RHMOL_Rhmol11G0011900</name>
</gene>
<dbReference type="EMBL" id="CM046398">
    <property type="protein sequence ID" value="KAI8529913.1"/>
    <property type="molecule type" value="Genomic_DNA"/>
</dbReference>
<dbReference type="Proteomes" id="UP001062846">
    <property type="component" value="Chromosome 11"/>
</dbReference>
<sequence>MPLQQSTSGQVLSWMDSHNSLNISHSIKPGMMAGWPIVKRPCSILWMVSPYTCFFSRLNLWSPKKSTTGTLSRFGRIPWIWILTLFKAMLYRILCNITWRMTWFRKTLGF</sequence>
<evidence type="ECO:0000313" key="1">
    <source>
        <dbReference type="EMBL" id="KAI8529913.1"/>
    </source>
</evidence>
<comment type="caution">
    <text evidence="1">The sequence shown here is derived from an EMBL/GenBank/DDBJ whole genome shotgun (WGS) entry which is preliminary data.</text>
</comment>
<name>A0ACC0LP21_RHOML</name>
<protein>
    <submittedName>
        <fullName evidence="1">Uncharacterized protein</fullName>
    </submittedName>
</protein>